<dbReference type="RefSeq" id="WP_202999011.1">
    <property type="nucleotide sequence ID" value="NZ_JAEMEF010000002.1"/>
</dbReference>
<comment type="caution">
    <text evidence="1">The sequence shown here is derived from an EMBL/GenBank/DDBJ whole genome shotgun (WGS) entry which is preliminary data.</text>
</comment>
<accession>A0ABS1WII3</accession>
<dbReference type="InterPro" id="IPR015003">
    <property type="entry name" value="DUF1853"/>
</dbReference>
<name>A0ABS1WII3_9FLAO</name>
<reference evidence="1 2" key="1">
    <citation type="submission" date="2020-12" db="EMBL/GenBank/DDBJ databases">
        <title>Olleya sediminilitoris sp. nov., isolated from a tidal flat.</title>
        <authorList>
            <person name="Park S."/>
            <person name="Yoon J.-H."/>
        </authorList>
    </citation>
    <scope>NUCLEOTIDE SEQUENCE [LARGE SCALE GENOMIC DNA]</scope>
    <source>
        <strain evidence="1 2">YSTF-M6</strain>
    </source>
</reference>
<organism evidence="1 2">
    <name type="scientific">Olleya sediminilitoris</name>
    <dbReference type="NCBI Taxonomy" id="2795739"/>
    <lineage>
        <taxon>Bacteria</taxon>
        <taxon>Pseudomonadati</taxon>
        <taxon>Bacteroidota</taxon>
        <taxon>Flavobacteriia</taxon>
        <taxon>Flavobacteriales</taxon>
        <taxon>Flavobacteriaceae</taxon>
    </lineage>
</organism>
<sequence length="270" mass="31678">MVQNSTQIQAQFSGFFNTPHLFKTSIKGLQVFAKQLDTNFVFNSDVRTNIRLGLLVEHFVFEELIRFDSTAVLAKNIQIQENANLTVGELDCLYTYKTQVYHLEIQFKFYLYDATLGASELDGLIGPMRRDSLNEKLHKLKSKQLPLLHKPVTKPYLEDLKIDTKKIKQQIYFKAQLFIPYGQNITFKTLNNACVYGFYFNYNQLDTFKTCKFYIPKKIDWLVDVHTNVDWQSYTQVIPKLEVYRSEQYAPMLWLKFPNGNLTKCFIVAR</sequence>
<evidence type="ECO:0000313" key="1">
    <source>
        <dbReference type="EMBL" id="MBL7558940.1"/>
    </source>
</evidence>
<gene>
    <name evidence="1" type="ORF">JAO71_03905</name>
</gene>
<keyword evidence="2" id="KW-1185">Reference proteome</keyword>
<dbReference type="EMBL" id="JAEMEF010000002">
    <property type="protein sequence ID" value="MBL7558940.1"/>
    <property type="molecule type" value="Genomic_DNA"/>
</dbReference>
<protein>
    <submittedName>
        <fullName evidence="1">DUF1853 family protein</fullName>
    </submittedName>
</protein>
<dbReference type="Proteomes" id="UP000605013">
    <property type="component" value="Unassembled WGS sequence"/>
</dbReference>
<evidence type="ECO:0000313" key="2">
    <source>
        <dbReference type="Proteomes" id="UP000605013"/>
    </source>
</evidence>
<proteinExistence type="predicted"/>
<dbReference type="Pfam" id="PF08907">
    <property type="entry name" value="DUF1853"/>
    <property type="match status" value="1"/>
</dbReference>